<dbReference type="SMART" id="SM00220">
    <property type="entry name" value="S_TKc"/>
    <property type="match status" value="1"/>
</dbReference>
<feature type="domain" description="Protein kinase" evidence="11">
    <location>
        <begin position="1"/>
        <end position="292"/>
    </location>
</feature>
<dbReference type="OrthoDB" id="4062651at2759"/>
<dbReference type="Pfam" id="PF07714">
    <property type="entry name" value="PK_Tyr_Ser-Thr"/>
    <property type="match status" value="1"/>
</dbReference>
<feature type="binding site" evidence="9">
    <location>
        <position position="91"/>
    </location>
    <ligand>
        <name>ATP</name>
        <dbReference type="ChEBI" id="CHEBI:30616"/>
    </ligand>
</feature>
<dbReference type="GO" id="GO:0005886">
    <property type="term" value="C:plasma membrane"/>
    <property type="evidence" value="ECO:0007669"/>
    <property type="project" value="TreeGrafter"/>
</dbReference>
<evidence type="ECO:0000256" key="6">
    <source>
        <dbReference type="ARBA" id="ARBA00022840"/>
    </source>
</evidence>
<evidence type="ECO:0000256" key="5">
    <source>
        <dbReference type="ARBA" id="ARBA00022777"/>
    </source>
</evidence>
<protein>
    <recommendedName>
        <fullName evidence="1">non-specific serine/threonine protein kinase</fullName>
        <ecNumber evidence="1">2.7.11.1</ecNumber>
    </recommendedName>
</protein>
<reference evidence="12 13" key="1">
    <citation type="submission" date="2019-05" db="EMBL/GenBank/DDBJ databases">
        <title>Mikania micrantha, genome provides insights into the molecular mechanism of rapid growth.</title>
        <authorList>
            <person name="Liu B."/>
        </authorList>
    </citation>
    <scope>NUCLEOTIDE SEQUENCE [LARGE SCALE GENOMIC DNA]</scope>
    <source>
        <strain evidence="12">NLD-2019</strain>
        <tissue evidence="12">Leaf</tissue>
    </source>
</reference>
<dbReference type="InterPro" id="IPR011009">
    <property type="entry name" value="Kinase-like_dom_sf"/>
</dbReference>
<dbReference type="SUPFAM" id="SSF56112">
    <property type="entry name" value="Protein kinase-like (PK-like)"/>
    <property type="match status" value="1"/>
</dbReference>
<name>A0A5N6ND01_9ASTR</name>
<keyword evidence="13" id="KW-1185">Reference proteome</keyword>
<evidence type="ECO:0000313" key="13">
    <source>
        <dbReference type="Proteomes" id="UP000326396"/>
    </source>
</evidence>
<dbReference type="GO" id="GO:0004674">
    <property type="term" value="F:protein serine/threonine kinase activity"/>
    <property type="evidence" value="ECO:0007669"/>
    <property type="project" value="UniProtKB-KW"/>
</dbReference>
<proteinExistence type="inferred from homology"/>
<dbReference type="Pfam" id="PF00069">
    <property type="entry name" value="Pkinase"/>
    <property type="match status" value="1"/>
</dbReference>
<comment type="caution">
    <text evidence="12">The sequence shown here is derived from an EMBL/GenBank/DDBJ whole genome shotgun (WGS) entry which is preliminary data.</text>
</comment>
<accession>A0A5N6ND01</accession>
<dbReference type="PANTHER" id="PTHR27002:SF926">
    <property type="entry name" value="OS07G0535800 PROTEIN"/>
    <property type="match status" value="1"/>
</dbReference>
<evidence type="ECO:0000259" key="11">
    <source>
        <dbReference type="PROSITE" id="PS50011"/>
    </source>
</evidence>
<dbReference type="InterPro" id="IPR000719">
    <property type="entry name" value="Prot_kinase_dom"/>
</dbReference>
<keyword evidence="6 9" id="KW-0067">ATP-binding</keyword>
<dbReference type="GO" id="GO:0005524">
    <property type="term" value="F:ATP binding"/>
    <property type="evidence" value="ECO:0007669"/>
    <property type="project" value="UniProtKB-UniRule"/>
</dbReference>
<comment type="catalytic activity">
    <reaction evidence="8">
        <text>L-seryl-[protein] + ATP = O-phospho-L-seryl-[protein] + ADP + H(+)</text>
        <dbReference type="Rhea" id="RHEA:17989"/>
        <dbReference type="Rhea" id="RHEA-COMP:9863"/>
        <dbReference type="Rhea" id="RHEA-COMP:11604"/>
        <dbReference type="ChEBI" id="CHEBI:15378"/>
        <dbReference type="ChEBI" id="CHEBI:29999"/>
        <dbReference type="ChEBI" id="CHEBI:30616"/>
        <dbReference type="ChEBI" id="CHEBI:83421"/>
        <dbReference type="ChEBI" id="CHEBI:456216"/>
        <dbReference type="EC" id="2.7.11.1"/>
    </reaction>
</comment>
<sequence>MVFTLLLYGFPPVNIPYINRYTKAASLEKELVQNTLKLQPNKYINTELHYFTFQSISSATNNFSNANKLGKGGFGEVYKGKFADGQEVAVKRLSRSSGQGVKEFWNETELIANFNTLILSVFLDVASKNKKKSLFSRLKIIHRDLKASNILLDDYFRPKISDFGMAKLFGINESEANTSRVVGTRGYMPPEYLIDGNISTKIDVFSFGVLLLEIISSRMNHASYDVEHPLNLLGLAWELWNEGRGLELMDPVLEDTCTPKEVMTCIHVALLCVQDHAADRPSMSEVVSMITIESMLLPEPKQPAFFIERHEMDAKAQLGRGYAFENGSENGESITILVSKWQATKAEHV</sequence>
<keyword evidence="3" id="KW-0808">Transferase</keyword>
<dbReference type="PROSITE" id="PS50011">
    <property type="entry name" value="PROTEIN_KINASE_DOM"/>
    <property type="match status" value="1"/>
</dbReference>
<dbReference type="InterPro" id="IPR001245">
    <property type="entry name" value="Ser-Thr/Tyr_kinase_cat_dom"/>
</dbReference>
<gene>
    <name evidence="12" type="ORF">E3N88_23332</name>
</gene>
<evidence type="ECO:0000256" key="7">
    <source>
        <dbReference type="ARBA" id="ARBA00047899"/>
    </source>
</evidence>
<keyword evidence="2 10" id="KW-0723">Serine/threonine-protein kinase</keyword>
<evidence type="ECO:0000256" key="10">
    <source>
        <dbReference type="RuleBase" id="RU000304"/>
    </source>
</evidence>
<organism evidence="12 13">
    <name type="scientific">Mikania micrantha</name>
    <name type="common">bitter vine</name>
    <dbReference type="NCBI Taxonomy" id="192012"/>
    <lineage>
        <taxon>Eukaryota</taxon>
        <taxon>Viridiplantae</taxon>
        <taxon>Streptophyta</taxon>
        <taxon>Embryophyta</taxon>
        <taxon>Tracheophyta</taxon>
        <taxon>Spermatophyta</taxon>
        <taxon>Magnoliopsida</taxon>
        <taxon>eudicotyledons</taxon>
        <taxon>Gunneridae</taxon>
        <taxon>Pentapetalae</taxon>
        <taxon>asterids</taxon>
        <taxon>campanulids</taxon>
        <taxon>Asterales</taxon>
        <taxon>Asteraceae</taxon>
        <taxon>Asteroideae</taxon>
        <taxon>Heliantheae alliance</taxon>
        <taxon>Eupatorieae</taxon>
        <taxon>Mikania</taxon>
    </lineage>
</organism>
<evidence type="ECO:0000256" key="9">
    <source>
        <dbReference type="PROSITE-ProRule" id="PRU10141"/>
    </source>
</evidence>
<dbReference type="Gene3D" id="1.10.510.10">
    <property type="entry name" value="Transferase(Phosphotransferase) domain 1"/>
    <property type="match status" value="2"/>
</dbReference>
<keyword evidence="5" id="KW-0418">Kinase</keyword>
<evidence type="ECO:0000256" key="8">
    <source>
        <dbReference type="ARBA" id="ARBA00048679"/>
    </source>
</evidence>
<dbReference type="PROSITE" id="PS00108">
    <property type="entry name" value="PROTEIN_KINASE_ST"/>
    <property type="match status" value="1"/>
</dbReference>
<dbReference type="EMBL" id="SZYD01000012">
    <property type="protein sequence ID" value="KAD4585731.1"/>
    <property type="molecule type" value="Genomic_DNA"/>
</dbReference>
<evidence type="ECO:0000256" key="3">
    <source>
        <dbReference type="ARBA" id="ARBA00022679"/>
    </source>
</evidence>
<dbReference type="PROSITE" id="PS00107">
    <property type="entry name" value="PROTEIN_KINASE_ATP"/>
    <property type="match status" value="1"/>
</dbReference>
<keyword evidence="4 9" id="KW-0547">Nucleotide-binding</keyword>
<evidence type="ECO:0000313" key="12">
    <source>
        <dbReference type="EMBL" id="KAD4585731.1"/>
    </source>
</evidence>
<dbReference type="InterPro" id="IPR017441">
    <property type="entry name" value="Protein_kinase_ATP_BS"/>
</dbReference>
<evidence type="ECO:0000256" key="2">
    <source>
        <dbReference type="ARBA" id="ARBA00022527"/>
    </source>
</evidence>
<dbReference type="AlphaFoldDB" id="A0A5N6ND01"/>
<dbReference type="PANTHER" id="PTHR27002">
    <property type="entry name" value="RECEPTOR-LIKE SERINE/THREONINE-PROTEIN KINASE SD1-8"/>
    <property type="match status" value="1"/>
</dbReference>
<dbReference type="InterPro" id="IPR008271">
    <property type="entry name" value="Ser/Thr_kinase_AS"/>
</dbReference>
<comment type="similarity">
    <text evidence="10">Belongs to the protein kinase superfamily.</text>
</comment>
<evidence type="ECO:0000256" key="4">
    <source>
        <dbReference type="ARBA" id="ARBA00022741"/>
    </source>
</evidence>
<dbReference type="Proteomes" id="UP000326396">
    <property type="component" value="Linkage Group LG2"/>
</dbReference>
<dbReference type="EC" id="2.7.11.1" evidence="1"/>
<evidence type="ECO:0000256" key="1">
    <source>
        <dbReference type="ARBA" id="ARBA00012513"/>
    </source>
</evidence>
<comment type="catalytic activity">
    <reaction evidence="7">
        <text>L-threonyl-[protein] + ATP = O-phospho-L-threonyl-[protein] + ADP + H(+)</text>
        <dbReference type="Rhea" id="RHEA:46608"/>
        <dbReference type="Rhea" id="RHEA-COMP:11060"/>
        <dbReference type="Rhea" id="RHEA-COMP:11605"/>
        <dbReference type="ChEBI" id="CHEBI:15378"/>
        <dbReference type="ChEBI" id="CHEBI:30013"/>
        <dbReference type="ChEBI" id="CHEBI:30616"/>
        <dbReference type="ChEBI" id="CHEBI:61977"/>
        <dbReference type="ChEBI" id="CHEBI:456216"/>
        <dbReference type="EC" id="2.7.11.1"/>
    </reaction>
</comment>
<dbReference type="FunFam" id="1.10.510.10:FF:001023">
    <property type="entry name" value="Os07g0541700 protein"/>
    <property type="match status" value="1"/>
</dbReference>